<evidence type="ECO:0000313" key="2">
    <source>
        <dbReference type="EMBL" id="MED6198489.1"/>
    </source>
</evidence>
<protein>
    <submittedName>
        <fullName evidence="2">Uncharacterized protein</fullName>
    </submittedName>
</protein>
<dbReference type="EMBL" id="JASCZI010212134">
    <property type="protein sequence ID" value="MED6198489.1"/>
    <property type="molecule type" value="Genomic_DNA"/>
</dbReference>
<reference evidence="2 3" key="1">
    <citation type="journal article" date="2023" name="Plants (Basel)">
        <title>Bridging the Gap: Combining Genomics and Transcriptomics Approaches to Understand Stylosanthes scabra, an Orphan Legume from the Brazilian Caatinga.</title>
        <authorList>
            <person name="Ferreira-Neto J.R.C."/>
            <person name="da Silva M.D."/>
            <person name="Binneck E."/>
            <person name="de Melo N.F."/>
            <person name="da Silva R.H."/>
            <person name="de Melo A.L.T.M."/>
            <person name="Pandolfi V."/>
            <person name="Bustamante F.O."/>
            <person name="Brasileiro-Vidal A.C."/>
            <person name="Benko-Iseppon A.M."/>
        </authorList>
    </citation>
    <scope>NUCLEOTIDE SEQUENCE [LARGE SCALE GENOMIC DNA]</scope>
    <source>
        <tissue evidence="2">Leaves</tissue>
    </source>
</reference>
<evidence type="ECO:0000256" key="1">
    <source>
        <dbReference type="SAM" id="MobiDB-lite"/>
    </source>
</evidence>
<comment type="caution">
    <text evidence="2">The sequence shown here is derived from an EMBL/GenBank/DDBJ whole genome shotgun (WGS) entry which is preliminary data.</text>
</comment>
<feature type="region of interest" description="Disordered" evidence="1">
    <location>
        <begin position="45"/>
        <end position="66"/>
    </location>
</feature>
<keyword evidence="3" id="KW-1185">Reference proteome</keyword>
<name>A0ABU6XN62_9FABA</name>
<accession>A0ABU6XN62</accession>
<evidence type="ECO:0000313" key="3">
    <source>
        <dbReference type="Proteomes" id="UP001341840"/>
    </source>
</evidence>
<organism evidence="2 3">
    <name type="scientific">Stylosanthes scabra</name>
    <dbReference type="NCBI Taxonomy" id="79078"/>
    <lineage>
        <taxon>Eukaryota</taxon>
        <taxon>Viridiplantae</taxon>
        <taxon>Streptophyta</taxon>
        <taxon>Embryophyta</taxon>
        <taxon>Tracheophyta</taxon>
        <taxon>Spermatophyta</taxon>
        <taxon>Magnoliopsida</taxon>
        <taxon>eudicotyledons</taxon>
        <taxon>Gunneridae</taxon>
        <taxon>Pentapetalae</taxon>
        <taxon>rosids</taxon>
        <taxon>fabids</taxon>
        <taxon>Fabales</taxon>
        <taxon>Fabaceae</taxon>
        <taxon>Papilionoideae</taxon>
        <taxon>50 kb inversion clade</taxon>
        <taxon>dalbergioids sensu lato</taxon>
        <taxon>Dalbergieae</taxon>
        <taxon>Pterocarpus clade</taxon>
        <taxon>Stylosanthes</taxon>
    </lineage>
</organism>
<sequence>MQAREQQARTPSTADINGEVNLGATLTGLSMDSLVRWPTILHPKSELGSTGAGLNQGVPYLPPKPKRLPETGIDQLQRSLGVRIQNQFLLESKLHLVSAEAQAHDHLRYSAYHGGTDPR</sequence>
<proteinExistence type="predicted"/>
<gene>
    <name evidence="2" type="ORF">PIB30_066763</name>
</gene>
<dbReference type="Proteomes" id="UP001341840">
    <property type="component" value="Unassembled WGS sequence"/>
</dbReference>